<protein>
    <submittedName>
        <fullName evidence="1">Uncharacterized protein</fullName>
    </submittedName>
</protein>
<evidence type="ECO:0000313" key="2">
    <source>
        <dbReference type="Proteomes" id="UP000305222"/>
    </source>
</evidence>
<sequence>EIVTEEYERFERTPERESVLEDNELFKMERVLDTEKPDELIVIEKENDDPKLWLRHSRQSWWTNSNWKKTR</sequence>
<gene>
    <name evidence="1" type="ORF">FC699_16755</name>
</gene>
<dbReference type="EMBL" id="SZON01000805">
    <property type="protein sequence ID" value="TKI93928.1"/>
    <property type="molecule type" value="Genomic_DNA"/>
</dbReference>
<reference evidence="1 2" key="1">
    <citation type="journal article" date="2019" name="Environ. Microbiol.">
        <title>An active ?-lactamase is a part of an orchestrated cell wall stress resistance network of Bacillus subtilis and related rhizosphere species.</title>
        <authorList>
            <person name="Bucher T."/>
            <person name="Keren-Paz A."/>
            <person name="Hausser J."/>
            <person name="Olender T."/>
            <person name="Cytryn E."/>
            <person name="Kolodkin-Gal I."/>
        </authorList>
    </citation>
    <scope>NUCLEOTIDE SEQUENCE [LARGE SCALE GENOMIC DNA]</scope>
    <source>
        <strain evidence="1 2">I5</strain>
    </source>
</reference>
<accession>A0A4U3AZC3</accession>
<name>A0A4U3AZC3_9BACI</name>
<comment type="caution">
    <text evidence="1">The sequence shown here is derived from an EMBL/GenBank/DDBJ whole genome shotgun (WGS) entry which is preliminary data.</text>
</comment>
<organism evidence="1 2">
    <name type="scientific">Bacillus wiedmannii</name>
    <dbReference type="NCBI Taxonomy" id="1890302"/>
    <lineage>
        <taxon>Bacteria</taxon>
        <taxon>Bacillati</taxon>
        <taxon>Bacillota</taxon>
        <taxon>Bacilli</taxon>
        <taxon>Bacillales</taxon>
        <taxon>Bacillaceae</taxon>
        <taxon>Bacillus</taxon>
        <taxon>Bacillus cereus group</taxon>
    </lineage>
</organism>
<dbReference type="AlphaFoldDB" id="A0A4U3AZC3"/>
<dbReference type="Proteomes" id="UP000305222">
    <property type="component" value="Unassembled WGS sequence"/>
</dbReference>
<evidence type="ECO:0000313" key="1">
    <source>
        <dbReference type="EMBL" id="TKI93928.1"/>
    </source>
</evidence>
<proteinExistence type="predicted"/>
<feature type="non-terminal residue" evidence="1">
    <location>
        <position position="1"/>
    </location>
</feature>